<feature type="domain" description="Saccharopine dehydrogenase NADP binding" evidence="2">
    <location>
        <begin position="6"/>
        <end position="130"/>
    </location>
</feature>
<dbReference type="InterPro" id="IPR005097">
    <property type="entry name" value="Sacchrp_dh_NADP-bd"/>
</dbReference>
<dbReference type="EMBL" id="RQJX01000007">
    <property type="protein sequence ID" value="RQN08376.1"/>
    <property type="molecule type" value="Genomic_DNA"/>
</dbReference>
<evidence type="ECO:0000256" key="1">
    <source>
        <dbReference type="SAM" id="MobiDB-lite"/>
    </source>
</evidence>
<dbReference type="GO" id="GO:0005886">
    <property type="term" value="C:plasma membrane"/>
    <property type="evidence" value="ECO:0007669"/>
    <property type="project" value="TreeGrafter"/>
</dbReference>
<dbReference type="RefSeq" id="WP_124236477.1">
    <property type="nucleotide sequence ID" value="NZ_JBHUFI010000005.1"/>
</dbReference>
<dbReference type="AlphaFoldDB" id="A0A3N6WLC7"/>
<dbReference type="SUPFAM" id="SSF51735">
    <property type="entry name" value="NAD(P)-binding Rossmann-fold domains"/>
    <property type="match status" value="1"/>
</dbReference>
<dbReference type="GO" id="GO:0009247">
    <property type="term" value="P:glycolipid biosynthetic process"/>
    <property type="evidence" value="ECO:0007669"/>
    <property type="project" value="TreeGrafter"/>
</dbReference>
<reference evidence="3 4" key="1">
    <citation type="submission" date="2018-11" db="EMBL/GenBank/DDBJ databases">
        <authorList>
            <person name="Li F."/>
        </authorList>
    </citation>
    <scope>NUCLEOTIDE SEQUENCE [LARGE SCALE GENOMIC DNA]</scope>
    <source>
        <strain evidence="3 4">YS17T</strain>
    </source>
</reference>
<dbReference type="OrthoDB" id="4369409at2"/>
<dbReference type="Gene3D" id="3.40.50.720">
    <property type="entry name" value="NAD(P)-binding Rossmann-like Domain"/>
    <property type="match status" value="1"/>
</dbReference>
<evidence type="ECO:0000313" key="4">
    <source>
        <dbReference type="Proteomes" id="UP000275225"/>
    </source>
</evidence>
<evidence type="ECO:0000313" key="3">
    <source>
        <dbReference type="EMBL" id="RQN08376.1"/>
    </source>
</evidence>
<accession>A0A3N6WLC7</accession>
<keyword evidence="4" id="KW-1185">Reference proteome</keyword>
<protein>
    <submittedName>
        <fullName evidence="3">Saccharopine dehydrogenase</fullName>
    </submittedName>
</protein>
<dbReference type="PANTHER" id="PTHR12286:SF5">
    <property type="entry name" value="SACCHAROPINE DEHYDROGENASE-LIKE OXIDOREDUCTASE"/>
    <property type="match status" value="1"/>
</dbReference>
<evidence type="ECO:0000259" key="2">
    <source>
        <dbReference type="Pfam" id="PF03435"/>
    </source>
</evidence>
<dbReference type="InterPro" id="IPR051276">
    <property type="entry name" value="Saccharopine_DH-like_oxidrdct"/>
</dbReference>
<proteinExistence type="predicted"/>
<dbReference type="Pfam" id="PF03435">
    <property type="entry name" value="Sacchrp_dh_NADP"/>
    <property type="match status" value="1"/>
</dbReference>
<comment type="caution">
    <text evidence="3">The sequence shown here is derived from an EMBL/GenBank/DDBJ whole genome shotgun (WGS) entry which is preliminary data.</text>
</comment>
<feature type="region of interest" description="Disordered" evidence="1">
    <location>
        <begin position="197"/>
        <end position="226"/>
    </location>
</feature>
<gene>
    <name evidence="3" type="ORF">EHW97_07160</name>
</gene>
<dbReference type="PANTHER" id="PTHR12286">
    <property type="entry name" value="SACCHAROPINE DEHYDROGENASE-LIKE OXIDOREDUCTASE"/>
    <property type="match status" value="1"/>
</dbReference>
<sequence>MTVEITLFGATGFTGELTARYLSQHLEPGTSWAIAGRSADKLRDLAERLVAAGGVAPQVVVANRDDSVAMRQMAENTRVLISTVGPYLQHGEPAVKAAAEAGITYLDLTGEPGFVDAMWLKYHELAVSTGARLVHACGFDSIPYDLGTLYVVDQLPDDVSITVKGYIRANASFSGGTYHSAITQFSQLGLARKAAAERRRHEGRPERRRIRGGGKPGRAPEEIGGYGVPLPTIDPQIVLRSARGLPGYGPDFTYEHYAHFRSLRMAAASGVGLGGAVALAQLGPTRSLLLKAQDPGHGPSEERRERSWFRLSLIGEGGGQQVRAEVSGPDPGYDATAIMLAESALCLAFDELPEVAGQTTTAIAMGRPLIDRIHRAGITFRTR</sequence>
<organism evidence="3 4">
    <name type="scientific">Aeromicrobium camelliae</name>
    <dbReference type="NCBI Taxonomy" id="1538144"/>
    <lineage>
        <taxon>Bacteria</taxon>
        <taxon>Bacillati</taxon>
        <taxon>Actinomycetota</taxon>
        <taxon>Actinomycetes</taxon>
        <taxon>Propionibacteriales</taxon>
        <taxon>Nocardioidaceae</taxon>
        <taxon>Aeromicrobium</taxon>
    </lineage>
</organism>
<dbReference type="InterPro" id="IPR036291">
    <property type="entry name" value="NAD(P)-bd_dom_sf"/>
</dbReference>
<dbReference type="Proteomes" id="UP000275225">
    <property type="component" value="Unassembled WGS sequence"/>
</dbReference>
<name>A0A3N6WLC7_9ACTN</name>